<dbReference type="Pfam" id="PF00419">
    <property type="entry name" value="Fimbrial"/>
    <property type="match status" value="1"/>
</dbReference>
<dbReference type="InterPro" id="IPR036937">
    <property type="entry name" value="Adhesion_dom_fimbrial_sf"/>
</dbReference>
<evidence type="ECO:0000259" key="1">
    <source>
        <dbReference type="Pfam" id="PF00419"/>
    </source>
</evidence>
<feature type="domain" description="Fimbrial-type adhesion" evidence="1">
    <location>
        <begin position="20"/>
        <end position="160"/>
    </location>
</feature>
<protein>
    <recommendedName>
        <fullName evidence="1">Fimbrial-type adhesion domain-containing protein</fullName>
    </recommendedName>
</protein>
<dbReference type="Gene3D" id="2.60.40.1090">
    <property type="entry name" value="Fimbrial-type adhesion domain"/>
    <property type="match status" value="1"/>
</dbReference>
<dbReference type="GO" id="GO:0009289">
    <property type="term" value="C:pilus"/>
    <property type="evidence" value="ECO:0007669"/>
    <property type="project" value="InterPro"/>
</dbReference>
<gene>
    <name evidence="2" type="ORF">C9J27_25095</name>
</gene>
<dbReference type="InterPro" id="IPR000259">
    <property type="entry name" value="Adhesion_dom_fimbrial"/>
</dbReference>
<evidence type="ECO:0000313" key="3">
    <source>
        <dbReference type="Proteomes" id="UP000241426"/>
    </source>
</evidence>
<organism evidence="2 3">
    <name type="scientific">Photobacterium kishitanii</name>
    <dbReference type="NCBI Taxonomy" id="318456"/>
    <lineage>
        <taxon>Bacteria</taxon>
        <taxon>Pseudomonadati</taxon>
        <taxon>Pseudomonadota</taxon>
        <taxon>Gammaproteobacteria</taxon>
        <taxon>Vibrionales</taxon>
        <taxon>Vibrionaceae</taxon>
        <taxon>Photobacterium</taxon>
    </lineage>
</organism>
<dbReference type="EMBL" id="PYNF01000051">
    <property type="protein sequence ID" value="PSU88704.1"/>
    <property type="molecule type" value="Genomic_DNA"/>
</dbReference>
<proteinExistence type="predicted"/>
<comment type="caution">
    <text evidence="2">The sequence shown here is derived from an EMBL/GenBank/DDBJ whole genome shotgun (WGS) entry which is preliminary data.</text>
</comment>
<evidence type="ECO:0000313" key="2">
    <source>
        <dbReference type="EMBL" id="PSU88704.1"/>
    </source>
</evidence>
<accession>A0A2T3KAE0</accession>
<reference evidence="2 3" key="1">
    <citation type="submission" date="2018-01" db="EMBL/GenBank/DDBJ databases">
        <title>Whole genome sequencing of Histamine producing bacteria.</title>
        <authorList>
            <person name="Butler K."/>
        </authorList>
    </citation>
    <scope>NUCLEOTIDE SEQUENCE [LARGE SCALE GENOMIC DNA]</scope>
    <source>
        <strain evidence="2 3">FS-7.2</strain>
    </source>
</reference>
<sequence>MFFLFFSTFAFSTESMSTFNINGNIVIPTCMINGGENGLSQIINMGDYNIIKDLKKKIEVPLHINCSGSIGLGGVILEISPLGKYYYSNHGLIKTTLDGVGILLLWKSDNTIIDFSEKKTLPNNNGNFFDSTISAQITPLSKDTFSKGLFESKIQVTLSYF</sequence>
<dbReference type="Proteomes" id="UP000241426">
    <property type="component" value="Unassembled WGS sequence"/>
</dbReference>
<dbReference type="InterPro" id="IPR008966">
    <property type="entry name" value="Adhesion_dom_sf"/>
</dbReference>
<dbReference type="GO" id="GO:0007155">
    <property type="term" value="P:cell adhesion"/>
    <property type="evidence" value="ECO:0007669"/>
    <property type="project" value="InterPro"/>
</dbReference>
<dbReference type="AlphaFoldDB" id="A0A2T3KAE0"/>
<dbReference type="SUPFAM" id="SSF49401">
    <property type="entry name" value="Bacterial adhesins"/>
    <property type="match status" value="1"/>
</dbReference>
<name>A0A2T3KAE0_9GAMM</name>